<evidence type="ECO:0000256" key="6">
    <source>
        <dbReference type="SAM" id="MobiDB-lite"/>
    </source>
</evidence>
<feature type="compositionally biased region" description="Acidic residues" evidence="6">
    <location>
        <begin position="457"/>
        <end position="469"/>
    </location>
</feature>
<proteinExistence type="predicted"/>
<keyword evidence="3" id="KW-0677">Repeat</keyword>
<evidence type="ECO:0008006" key="9">
    <source>
        <dbReference type="Google" id="ProtNLM"/>
    </source>
</evidence>
<dbReference type="InterPro" id="IPR052311">
    <property type="entry name" value="MMS22L-TONSL_complex_comp"/>
</dbReference>
<dbReference type="InterPro" id="IPR019734">
    <property type="entry name" value="TPR_rpt"/>
</dbReference>
<keyword evidence="8" id="KW-1185">Reference proteome</keyword>
<dbReference type="InterPro" id="IPR011990">
    <property type="entry name" value="TPR-like_helical_dom_sf"/>
</dbReference>
<feature type="region of interest" description="Disordered" evidence="6">
    <location>
        <begin position="450"/>
        <end position="471"/>
    </location>
</feature>
<dbReference type="PRINTS" id="PR01415">
    <property type="entry name" value="ANKYRIN"/>
</dbReference>
<dbReference type="PROSITE" id="PS50297">
    <property type="entry name" value="ANK_REP_REGION"/>
    <property type="match status" value="3"/>
</dbReference>
<dbReference type="InParanoid" id="A0A7M7G3T9"/>
<organism evidence="7 8">
    <name type="scientific">Nasonia vitripennis</name>
    <name type="common">Parasitic wasp</name>
    <dbReference type="NCBI Taxonomy" id="7425"/>
    <lineage>
        <taxon>Eukaryota</taxon>
        <taxon>Metazoa</taxon>
        <taxon>Ecdysozoa</taxon>
        <taxon>Arthropoda</taxon>
        <taxon>Hexapoda</taxon>
        <taxon>Insecta</taxon>
        <taxon>Pterygota</taxon>
        <taxon>Neoptera</taxon>
        <taxon>Endopterygota</taxon>
        <taxon>Hymenoptera</taxon>
        <taxon>Apocrita</taxon>
        <taxon>Proctotrupomorpha</taxon>
        <taxon>Chalcidoidea</taxon>
        <taxon>Pteromalidae</taxon>
        <taxon>Pteromalinae</taxon>
        <taxon>Nasonia</taxon>
    </lineage>
</organism>
<name>A0A7M7G3T9_NASVI</name>
<evidence type="ECO:0000313" key="7">
    <source>
        <dbReference type="EnsemblMetazoa" id="XP_001603097"/>
    </source>
</evidence>
<accession>A0A7M7G3T9</accession>
<dbReference type="Gene3D" id="1.25.40.10">
    <property type="entry name" value="Tetratricopeptide repeat domain"/>
    <property type="match status" value="2"/>
</dbReference>
<dbReference type="SUPFAM" id="SSF48452">
    <property type="entry name" value="TPR-like"/>
    <property type="match status" value="2"/>
</dbReference>
<sequence length="1312" mass="147413">MDEDSLVKRKNKAQREGNGKVLADVQKKLGDLYYDRKQYQDALKAYKGQLQACECLNDKLNCAIAHRMIGEVYADIGNFNEALNHQSLYLEIAKELQDLTEEQRAFATLGRTYLLVADSLVKDSETNKKMEVLRDAKKAFSKSIKLCDKLENKIDVTELMMMRARLLLNLGLVLEQQKETEQALNLIKQAAGLCRKHNLHEDLHRTNIALAGLNERLGNTELALKKLDDAAKIDDIYLKVDARLLKAELLLKLGEWMEAQKLLHMLYKSKKLLEPIRQQVIKLLKIAVVLCKTEDKLLTESSPAVKEKFYEKMGDAATAVKSLDKAVEYYHCMLSCAEESNSSQLGAALTSLAQTLRDAGKLQEAIPYARRELELCKDPKEACSSALYLAGLLTEANCSSPEVRQMFERALSHGKKVGPGLERTVLREFIEYLEKMEDVDLAEITRLNEELESLPKEEDDDDDEEEENTPDIGMDVCLEELSDLEEEVPALALPARNIARHVNRKGRFCIKKNEKGETQLHVACIKGNISAVEKLLEEGHPTAVRDNCGWTPLHEASNHGFVDIVGVLIRHGADVNDPGGAMSDGVTALHDASANGHTAVIQLLLNSGADANLLTKTGDTALDCLEQWRQRVGDLTPTELKEYVVAKRRLQAMTTVTGKKKKKKDLENRRWNALVDDEEEGGTTSERSKTIEDYAKPEKISAGEDYKRTIAALHHPGRQQLKVPSKKMSRITAPLLDSEDMLVNDDWLEDDLGIAASKHKDKAPSYFANNGLPPPTACETNLGSTKRKSKNDVDEDDAIFEVDKNMKRQKISVERELVKKAPVIAVDEDSCDSDKTVDDWPKQKKPRQMSLLKQGFTKNVCSRSPSPTLSISPDSVFTPAVHQERHSWDSGCISETVDLDIVVDSESFELKLHLRDLRKTMSDIEELIKHKFEAKTGCRPKIKFKTVDGIVLADQVSLEEVPRDRNKLKLYGEIAQNDLLPIVDRYKKVCETLCADITDSMLKSLRSCDNTSSFRLNRLDAEKSLEPLLKCLRYQSNLRTLNLSGATFFNIGNLLNRAIAQLSRLDELHLQCCDLDFKCLSCIEALPISIRVLDLSYNPLTGRCQKILYELLKPLERLQNLALRYCELDDFSFVVTSGSLVNLDLSWNPIGGQGVANMLQRQLLSLNINNTQNFIGGRVNVIDKIFFSDSLVSFYTLESLEIGSCQATDLDIEKILSQAPNLTRITVSNNINVTKTSLCAILQRNPTMTYINLTGCRLVEEPPEANLKITSPQVCTLLVHMTHDVIDAWENLWQRKGYSKKLPHSLVVFKPI</sequence>
<dbReference type="InterPro" id="IPR036770">
    <property type="entry name" value="Ankyrin_rpt-contain_sf"/>
</dbReference>
<comment type="subcellular location">
    <subcellularLocation>
        <location evidence="1">Nucleus</location>
    </subcellularLocation>
</comment>
<evidence type="ECO:0000256" key="1">
    <source>
        <dbReference type="ARBA" id="ARBA00004123"/>
    </source>
</evidence>
<evidence type="ECO:0000313" key="8">
    <source>
        <dbReference type="Proteomes" id="UP000002358"/>
    </source>
</evidence>
<dbReference type="InterPro" id="IPR032675">
    <property type="entry name" value="LRR_dom_sf"/>
</dbReference>
<evidence type="ECO:0000256" key="4">
    <source>
        <dbReference type="ARBA" id="ARBA00023242"/>
    </source>
</evidence>
<dbReference type="InterPro" id="IPR002110">
    <property type="entry name" value="Ankyrin_rpt"/>
</dbReference>
<dbReference type="GO" id="GO:0000724">
    <property type="term" value="P:double-strand break repair via homologous recombination"/>
    <property type="evidence" value="ECO:0007669"/>
    <property type="project" value="TreeGrafter"/>
</dbReference>
<dbReference type="Proteomes" id="UP000002358">
    <property type="component" value="Chromosome 1"/>
</dbReference>
<reference evidence="7" key="1">
    <citation type="submission" date="2021-01" db="UniProtKB">
        <authorList>
            <consortium name="EnsemblMetazoa"/>
        </authorList>
    </citation>
    <scope>IDENTIFICATION</scope>
</reference>
<dbReference type="Gene3D" id="1.25.40.20">
    <property type="entry name" value="Ankyrin repeat-containing domain"/>
    <property type="match status" value="1"/>
</dbReference>
<dbReference type="GO" id="GO:0043596">
    <property type="term" value="C:nuclear replication fork"/>
    <property type="evidence" value="ECO:0007669"/>
    <property type="project" value="TreeGrafter"/>
</dbReference>
<dbReference type="Pfam" id="PF13424">
    <property type="entry name" value="TPR_12"/>
    <property type="match status" value="1"/>
</dbReference>
<dbReference type="GO" id="GO:0031297">
    <property type="term" value="P:replication fork processing"/>
    <property type="evidence" value="ECO:0007669"/>
    <property type="project" value="TreeGrafter"/>
</dbReference>
<dbReference type="EnsemblMetazoa" id="XM_001603047">
    <property type="protein sequence ID" value="XP_001603097"/>
    <property type="gene ID" value="LOC100119307"/>
</dbReference>
<evidence type="ECO:0000256" key="3">
    <source>
        <dbReference type="ARBA" id="ARBA00022737"/>
    </source>
</evidence>
<dbReference type="SMART" id="SM00248">
    <property type="entry name" value="ANK"/>
    <property type="match status" value="3"/>
</dbReference>
<feature type="repeat" description="ANK" evidence="5">
    <location>
        <begin position="515"/>
        <end position="547"/>
    </location>
</feature>
<dbReference type="SUPFAM" id="SSF52047">
    <property type="entry name" value="RNI-like"/>
    <property type="match status" value="1"/>
</dbReference>
<keyword evidence="5" id="KW-0040">ANK repeat</keyword>
<dbReference type="Pfam" id="PF12796">
    <property type="entry name" value="Ank_2"/>
    <property type="match status" value="1"/>
</dbReference>
<protein>
    <recommendedName>
        <fullName evidence="9">Tonsoku-like protein</fullName>
    </recommendedName>
</protein>
<feature type="repeat" description="ANK" evidence="5">
    <location>
        <begin position="584"/>
        <end position="616"/>
    </location>
</feature>
<dbReference type="SUPFAM" id="SSF48403">
    <property type="entry name" value="Ankyrin repeat"/>
    <property type="match status" value="1"/>
</dbReference>
<keyword evidence="4" id="KW-0539">Nucleus</keyword>
<dbReference type="OrthoDB" id="273147at2759"/>
<dbReference type="FunCoup" id="A0A7M7G3T9">
    <property type="interactions" value="344"/>
</dbReference>
<evidence type="ECO:0000256" key="5">
    <source>
        <dbReference type="PROSITE-ProRule" id="PRU00023"/>
    </source>
</evidence>
<dbReference type="Gene3D" id="3.80.10.10">
    <property type="entry name" value="Ribonuclease Inhibitor"/>
    <property type="match status" value="2"/>
</dbReference>
<dbReference type="OMA" id="ITQHLAK"/>
<gene>
    <name evidence="7" type="primary">100119307</name>
</gene>
<keyword evidence="2" id="KW-0433">Leucine-rich repeat</keyword>
<dbReference type="PANTHER" id="PTHR46358">
    <property type="entry name" value="TONSOKU-LIKE PROTEIN"/>
    <property type="match status" value="1"/>
</dbReference>
<dbReference type="SMR" id="A0A7M7G3T9"/>
<evidence type="ECO:0000256" key="2">
    <source>
        <dbReference type="ARBA" id="ARBA00022614"/>
    </source>
</evidence>
<dbReference type="SMART" id="SM00028">
    <property type="entry name" value="TPR"/>
    <property type="match status" value="5"/>
</dbReference>
<dbReference type="PANTHER" id="PTHR46358:SF1">
    <property type="entry name" value="TONSOKU-LIKE PROTEIN"/>
    <property type="match status" value="1"/>
</dbReference>
<feature type="repeat" description="ANK" evidence="5">
    <location>
        <begin position="548"/>
        <end position="580"/>
    </location>
</feature>
<dbReference type="KEGG" id="nvi:100119307"/>
<dbReference type="PROSITE" id="PS50088">
    <property type="entry name" value="ANK_REPEAT"/>
    <property type="match status" value="3"/>
</dbReference>
<dbReference type="Pfam" id="PF13176">
    <property type="entry name" value="TPR_7"/>
    <property type="match status" value="1"/>
</dbReference>